<dbReference type="Pfam" id="PF01243">
    <property type="entry name" value="PNPOx_N"/>
    <property type="match status" value="1"/>
</dbReference>
<keyword evidence="4" id="KW-1185">Reference proteome</keyword>
<dbReference type="EMBL" id="BMSZ01000001">
    <property type="protein sequence ID" value="GGS32131.1"/>
    <property type="molecule type" value="Genomic_DNA"/>
</dbReference>
<feature type="compositionally biased region" description="Basic and acidic residues" evidence="1">
    <location>
        <begin position="34"/>
        <end position="46"/>
    </location>
</feature>
<feature type="region of interest" description="Disordered" evidence="1">
    <location>
        <begin position="17"/>
        <end position="46"/>
    </location>
</feature>
<gene>
    <name evidence="3" type="ORF">GCM10010253_01440</name>
</gene>
<dbReference type="SUPFAM" id="SSF50475">
    <property type="entry name" value="FMN-binding split barrel"/>
    <property type="match status" value="1"/>
</dbReference>
<dbReference type="InterPro" id="IPR012349">
    <property type="entry name" value="Split_barrel_FMN-bd"/>
</dbReference>
<protein>
    <recommendedName>
        <fullName evidence="2">Pyridoxamine 5'-phosphate oxidase N-terminal domain-containing protein</fullName>
    </recommendedName>
</protein>
<name>A0ABQ2SJV4_STRBA</name>
<feature type="domain" description="Pyridoxamine 5'-phosphate oxidase N-terminal" evidence="2">
    <location>
        <begin position="55"/>
        <end position="166"/>
    </location>
</feature>
<sequence length="185" mass="20645">MLPKVRFYGVLGLLPEAPGPRREGVTTPSVSTMTDHDPPRSREQRKQDVLVRLRQDEDAWVATASPDGVPTLVPLSFLWEDGTGTLVMATRRTNPTAVNVTPHGLIRVTVGHTRDVVLIEGGARIVEAADLPTATRDAFATKLRGWSPRGPRWMFLRITPHTVRAWREENELADRDLMHSGTWLV</sequence>
<dbReference type="Proteomes" id="UP000659767">
    <property type="component" value="Unassembled WGS sequence"/>
</dbReference>
<evidence type="ECO:0000259" key="2">
    <source>
        <dbReference type="Pfam" id="PF01243"/>
    </source>
</evidence>
<proteinExistence type="predicted"/>
<evidence type="ECO:0000256" key="1">
    <source>
        <dbReference type="SAM" id="MobiDB-lite"/>
    </source>
</evidence>
<dbReference type="InterPro" id="IPR011576">
    <property type="entry name" value="Pyridox_Oxase_N"/>
</dbReference>
<evidence type="ECO:0000313" key="4">
    <source>
        <dbReference type="Proteomes" id="UP000659767"/>
    </source>
</evidence>
<accession>A0ABQ2SJV4</accession>
<comment type="caution">
    <text evidence="3">The sequence shown here is derived from an EMBL/GenBank/DDBJ whole genome shotgun (WGS) entry which is preliminary data.</text>
</comment>
<reference evidence="4" key="1">
    <citation type="journal article" date="2019" name="Int. J. Syst. Evol. Microbiol.">
        <title>The Global Catalogue of Microorganisms (GCM) 10K type strain sequencing project: providing services to taxonomists for standard genome sequencing and annotation.</title>
        <authorList>
            <consortium name="The Broad Institute Genomics Platform"/>
            <consortium name="The Broad Institute Genome Sequencing Center for Infectious Disease"/>
            <person name="Wu L."/>
            <person name="Ma J."/>
        </authorList>
    </citation>
    <scope>NUCLEOTIDE SEQUENCE [LARGE SCALE GENOMIC DNA]</scope>
    <source>
        <strain evidence="4">JCM 4350</strain>
    </source>
</reference>
<evidence type="ECO:0000313" key="3">
    <source>
        <dbReference type="EMBL" id="GGS32131.1"/>
    </source>
</evidence>
<organism evidence="3 4">
    <name type="scientific">Streptomyces badius</name>
    <dbReference type="NCBI Taxonomy" id="1941"/>
    <lineage>
        <taxon>Bacteria</taxon>
        <taxon>Bacillati</taxon>
        <taxon>Actinomycetota</taxon>
        <taxon>Actinomycetes</taxon>
        <taxon>Kitasatosporales</taxon>
        <taxon>Streptomycetaceae</taxon>
        <taxon>Streptomyces</taxon>
    </lineage>
</organism>
<dbReference type="Gene3D" id="2.30.110.10">
    <property type="entry name" value="Electron Transport, Fmn-binding Protein, Chain A"/>
    <property type="match status" value="1"/>
</dbReference>